<evidence type="ECO:0000256" key="2">
    <source>
        <dbReference type="ARBA" id="ARBA00023163"/>
    </source>
</evidence>
<name>A0AAE8EM78_9GAMM</name>
<dbReference type="Pfam" id="PF06719">
    <property type="entry name" value="AraC_N"/>
    <property type="match status" value="1"/>
</dbReference>
<evidence type="ECO:0000259" key="3">
    <source>
        <dbReference type="PROSITE" id="PS01124"/>
    </source>
</evidence>
<dbReference type="PROSITE" id="PS01124">
    <property type="entry name" value="HTH_ARAC_FAMILY_2"/>
    <property type="match status" value="1"/>
</dbReference>
<dbReference type="GO" id="GO:0003700">
    <property type="term" value="F:DNA-binding transcription factor activity"/>
    <property type="evidence" value="ECO:0007669"/>
    <property type="project" value="InterPro"/>
</dbReference>
<gene>
    <name evidence="4" type="ORF">BIY26_16190</name>
</gene>
<organism evidence="4 5">
    <name type="scientific">Brenneria goodwinii</name>
    <dbReference type="NCBI Taxonomy" id="1109412"/>
    <lineage>
        <taxon>Bacteria</taxon>
        <taxon>Pseudomonadati</taxon>
        <taxon>Pseudomonadota</taxon>
        <taxon>Gammaproteobacteria</taxon>
        <taxon>Enterobacterales</taxon>
        <taxon>Pectobacteriaceae</taxon>
        <taxon>Brenneria</taxon>
    </lineage>
</organism>
<sequence>MNRILPSLCGIVERHCTDSHQLTAISGLTLFRIENATRPQHLIYHPRILVVAQGSKRVQLGRSSFWLNPKKILVVTVDVPVATQIYTATNGTPHLAFTLDLDLSVLAEVLQEVPTKPISSCSFPGIAATTTTFNLLELFMRLLRLLDQPNDIEFVAPLIVKEIYFRLIQSNLGDVLTQFSLNRSHVLQIRKVTNWIKLHYANPMSIETLANMANMSVSSFHRHFKNLTLMSPIQYRTQIRLQEARRILLSEGERAGAVGVSYESQSQFTLDYKRMFGAPPVTDTTRLMTNRDLGATVLTGGAVTPTLLNHRSKDA</sequence>
<dbReference type="PANTHER" id="PTHR43436">
    <property type="entry name" value="ARAC-FAMILY TRANSCRIPTIONAL REGULATOR"/>
    <property type="match status" value="1"/>
</dbReference>
<dbReference type="SMART" id="SM00342">
    <property type="entry name" value="HTH_ARAC"/>
    <property type="match status" value="1"/>
</dbReference>
<protein>
    <submittedName>
        <fullName evidence="4">AraC family transcriptional regulator</fullName>
    </submittedName>
</protein>
<dbReference type="EMBL" id="MJLX01000049">
    <property type="protein sequence ID" value="RLM20219.1"/>
    <property type="molecule type" value="Genomic_DNA"/>
</dbReference>
<dbReference type="GeneID" id="70907280"/>
<dbReference type="PANTHER" id="PTHR43436:SF1">
    <property type="entry name" value="TRANSCRIPTIONAL REGULATORY PROTEIN"/>
    <property type="match status" value="1"/>
</dbReference>
<dbReference type="Pfam" id="PF12833">
    <property type="entry name" value="HTH_18"/>
    <property type="match status" value="1"/>
</dbReference>
<dbReference type="AlphaFoldDB" id="A0AAE8EM78"/>
<accession>A0AAE8EM78</accession>
<dbReference type="GO" id="GO:0043565">
    <property type="term" value="F:sequence-specific DNA binding"/>
    <property type="evidence" value="ECO:0007669"/>
    <property type="project" value="InterPro"/>
</dbReference>
<dbReference type="InterPro" id="IPR009594">
    <property type="entry name" value="Tscrpt_reg_HTH_AraC_N"/>
</dbReference>
<evidence type="ECO:0000313" key="5">
    <source>
        <dbReference type="Proteomes" id="UP000285972"/>
    </source>
</evidence>
<comment type="caution">
    <text evidence="4">The sequence shown here is derived from an EMBL/GenBank/DDBJ whole genome shotgun (WGS) entry which is preliminary data.</text>
</comment>
<proteinExistence type="predicted"/>
<keyword evidence="1" id="KW-0805">Transcription regulation</keyword>
<feature type="domain" description="HTH araC/xylS-type" evidence="3">
    <location>
        <begin position="190"/>
        <end position="286"/>
    </location>
</feature>
<dbReference type="Proteomes" id="UP000285972">
    <property type="component" value="Unassembled WGS sequence"/>
</dbReference>
<reference evidence="4 5" key="1">
    <citation type="submission" date="2016-09" db="EMBL/GenBank/DDBJ databases">
        <authorList>
            <person name="Doonan J."/>
            <person name="Pachebat J.A."/>
            <person name="Golyshin P.N."/>
            <person name="Denman S."/>
            <person name="Mcdonald J.E."/>
        </authorList>
    </citation>
    <scope>NUCLEOTIDE SEQUENCE [LARGE SCALE GENOMIC DNA]</scope>
    <source>
        <strain evidence="4 5">FRB141</strain>
    </source>
</reference>
<dbReference type="RefSeq" id="WP_095834411.1">
    <property type="nucleotide sequence ID" value="NZ_CP014137.1"/>
</dbReference>
<keyword evidence="2" id="KW-0804">Transcription</keyword>
<evidence type="ECO:0000313" key="4">
    <source>
        <dbReference type="EMBL" id="RLM20219.1"/>
    </source>
</evidence>
<evidence type="ECO:0000256" key="1">
    <source>
        <dbReference type="ARBA" id="ARBA00023015"/>
    </source>
</evidence>
<dbReference type="InterPro" id="IPR018060">
    <property type="entry name" value="HTH_AraC"/>
</dbReference>
<dbReference type="SUPFAM" id="SSF46689">
    <property type="entry name" value="Homeodomain-like"/>
    <property type="match status" value="1"/>
</dbReference>
<dbReference type="InterPro" id="IPR009057">
    <property type="entry name" value="Homeodomain-like_sf"/>
</dbReference>
<dbReference type="Gene3D" id="1.10.10.60">
    <property type="entry name" value="Homeodomain-like"/>
    <property type="match status" value="1"/>
</dbReference>